<keyword evidence="3" id="KW-0418">Kinase</keyword>
<protein>
    <recommendedName>
        <fullName evidence="6">Protein kinase domain-containing protein</fullName>
    </recommendedName>
</protein>
<dbReference type="InterPro" id="IPR050339">
    <property type="entry name" value="CC_SR_Kinase"/>
</dbReference>
<proteinExistence type="inferred from homology"/>
<dbReference type="SUPFAM" id="SSF56112">
    <property type="entry name" value="Protein kinase-like (PK-like)"/>
    <property type="match status" value="1"/>
</dbReference>
<dbReference type="GO" id="GO:0005737">
    <property type="term" value="C:cytoplasm"/>
    <property type="evidence" value="ECO:0007669"/>
    <property type="project" value="TreeGrafter"/>
</dbReference>
<dbReference type="InterPro" id="IPR011009">
    <property type="entry name" value="Kinase-like_dom_sf"/>
</dbReference>
<dbReference type="Pfam" id="PF00069">
    <property type="entry name" value="Pkinase"/>
    <property type="match status" value="1"/>
</dbReference>
<accession>A0A5J4PL44</accession>
<dbReference type="OrthoDB" id="336747at2759"/>
<dbReference type="Proteomes" id="UP000324800">
    <property type="component" value="Unassembled WGS sequence"/>
</dbReference>
<evidence type="ECO:0000313" key="8">
    <source>
        <dbReference type="Proteomes" id="UP000324800"/>
    </source>
</evidence>
<name>A0A5J4PL44_9EUKA</name>
<evidence type="ECO:0000256" key="1">
    <source>
        <dbReference type="ARBA" id="ARBA00022679"/>
    </source>
</evidence>
<keyword evidence="1" id="KW-0808">Transferase</keyword>
<evidence type="ECO:0000313" key="7">
    <source>
        <dbReference type="EMBL" id="KAA6309942.1"/>
    </source>
</evidence>
<dbReference type="AlphaFoldDB" id="A0A5J4PL44"/>
<dbReference type="GO" id="GO:0005634">
    <property type="term" value="C:nucleus"/>
    <property type="evidence" value="ECO:0007669"/>
    <property type="project" value="TreeGrafter"/>
</dbReference>
<dbReference type="InterPro" id="IPR000719">
    <property type="entry name" value="Prot_kinase_dom"/>
</dbReference>
<dbReference type="PROSITE" id="PS00108">
    <property type="entry name" value="PROTEIN_KINASE_ST"/>
    <property type="match status" value="1"/>
</dbReference>
<reference evidence="7 8" key="1">
    <citation type="submission" date="2019-03" db="EMBL/GenBank/DDBJ databases">
        <title>Single cell metagenomics reveals metabolic interactions within the superorganism composed of flagellate Streblomastix strix and complex community of Bacteroidetes bacteria on its surface.</title>
        <authorList>
            <person name="Treitli S.C."/>
            <person name="Kolisko M."/>
            <person name="Husnik F."/>
            <person name="Keeling P."/>
            <person name="Hampl V."/>
        </authorList>
    </citation>
    <scope>NUCLEOTIDE SEQUENCE [LARGE SCALE GENOMIC DNA]</scope>
    <source>
        <strain evidence="7">ST1C</strain>
    </source>
</reference>
<gene>
    <name evidence="7" type="ORF">EZS28_056406</name>
</gene>
<dbReference type="EMBL" id="SNRW01050023">
    <property type="protein sequence ID" value="KAA6309942.1"/>
    <property type="molecule type" value="Genomic_DNA"/>
</dbReference>
<dbReference type="InterPro" id="IPR008271">
    <property type="entry name" value="Ser/Thr_kinase_AS"/>
</dbReference>
<evidence type="ECO:0000256" key="5">
    <source>
        <dbReference type="ARBA" id="ARBA00037982"/>
    </source>
</evidence>
<keyword evidence="2" id="KW-0547">Nucleotide-binding</keyword>
<feature type="non-terminal residue" evidence="7">
    <location>
        <position position="1"/>
    </location>
</feature>
<keyword evidence="4" id="KW-0067">ATP-binding</keyword>
<dbReference type="PANTHER" id="PTHR11042">
    <property type="entry name" value="EUKARYOTIC TRANSLATION INITIATION FACTOR 2-ALPHA KINASE EIF2-ALPHA KINASE -RELATED"/>
    <property type="match status" value="1"/>
</dbReference>
<dbReference type="GO" id="GO:0004672">
    <property type="term" value="F:protein kinase activity"/>
    <property type="evidence" value="ECO:0007669"/>
    <property type="project" value="InterPro"/>
</dbReference>
<evidence type="ECO:0000259" key="6">
    <source>
        <dbReference type="PROSITE" id="PS50011"/>
    </source>
</evidence>
<dbReference type="GO" id="GO:0005524">
    <property type="term" value="F:ATP binding"/>
    <property type="evidence" value="ECO:0007669"/>
    <property type="project" value="UniProtKB-KW"/>
</dbReference>
<evidence type="ECO:0000256" key="2">
    <source>
        <dbReference type="ARBA" id="ARBA00022741"/>
    </source>
</evidence>
<comment type="similarity">
    <text evidence="5">Belongs to the protein kinase superfamily. Ser/Thr protein kinase family. GCN2 subfamily.</text>
</comment>
<dbReference type="PROSITE" id="PS50011">
    <property type="entry name" value="PROTEIN_KINASE_DOM"/>
    <property type="match status" value="1"/>
</dbReference>
<organism evidence="7 8">
    <name type="scientific">Streblomastix strix</name>
    <dbReference type="NCBI Taxonomy" id="222440"/>
    <lineage>
        <taxon>Eukaryota</taxon>
        <taxon>Metamonada</taxon>
        <taxon>Preaxostyla</taxon>
        <taxon>Oxymonadida</taxon>
        <taxon>Streblomastigidae</taxon>
        <taxon>Streblomastix</taxon>
    </lineage>
</organism>
<sequence>GDLRQQIEAMKALPLNDKQRQEVSLKWLNQILQALKYLHENNIIHRDLKPENIFIDEHGNVKTGDFGLAKKLDNYDYAKAEGTKFENSSTFTLSFICKIRPNAPLILYYLFGSDIL</sequence>
<evidence type="ECO:0000256" key="4">
    <source>
        <dbReference type="ARBA" id="ARBA00022840"/>
    </source>
</evidence>
<feature type="domain" description="Protein kinase" evidence="6">
    <location>
        <begin position="1"/>
        <end position="116"/>
    </location>
</feature>
<comment type="caution">
    <text evidence="7">The sequence shown here is derived from an EMBL/GenBank/DDBJ whole genome shotgun (WGS) entry which is preliminary data.</text>
</comment>
<dbReference type="Gene3D" id="1.10.510.10">
    <property type="entry name" value="Transferase(Phosphotransferase) domain 1"/>
    <property type="match status" value="1"/>
</dbReference>
<evidence type="ECO:0000256" key="3">
    <source>
        <dbReference type="ARBA" id="ARBA00022777"/>
    </source>
</evidence>